<evidence type="ECO:0000256" key="5">
    <source>
        <dbReference type="ARBA" id="ARBA00039112"/>
    </source>
</evidence>
<evidence type="ECO:0000256" key="9">
    <source>
        <dbReference type="ARBA" id="ARBA00047885"/>
    </source>
</evidence>
<keyword evidence="2" id="KW-0489">Methyltransferase</keyword>
<comment type="catalytic activity">
    <reaction evidence="9">
        <text>N-terminal L-prolyl-L-prolyl-L-lysyl-[protein] + 2 S-adenosyl-L-methionine = N-terminal N,N-dimethyl-L-prolyl-L-prolyl-L-lysyl-[protein] + 2 S-adenosyl-L-homocysteine + 2 H(+)</text>
        <dbReference type="Rhea" id="RHEA:54736"/>
        <dbReference type="Rhea" id="RHEA-COMP:13787"/>
        <dbReference type="Rhea" id="RHEA-COMP:13974"/>
        <dbReference type="ChEBI" id="CHEBI:15378"/>
        <dbReference type="ChEBI" id="CHEBI:57856"/>
        <dbReference type="ChEBI" id="CHEBI:59789"/>
        <dbReference type="ChEBI" id="CHEBI:138059"/>
        <dbReference type="ChEBI" id="CHEBI:138318"/>
        <dbReference type="EC" id="2.1.1.244"/>
    </reaction>
</comment>
<dbReference type="GeneID" id="18241079"/>
<dbReference type="EC" id="2.1.1.244" evidence="5"/>
<evidence type="ECO:0000256" key="8">
    <source>
        <dbReference type="ARBA" id="ARBA00047306"/>
    </source>
</evidence>
<dbReference type="GO" id="GO:0032259">
    <property type="term" value="P:methylation"/>
    <property type="evidence" value="ECO:0007669"/>
    <property type="project" value="UniProtKB-KW"/>
</dbReference>
<comment type="catalytic activity">
    <reaction evidence="8">
        <text>N-terminal L-seryl-L-prolyl-L-lysyl-[protein] + 3 S-adenosyl-L-methionine = N-terminal N,N,N-trimethyl-L-seryl-L-prolyl-L-lysyl-[protein] + 3 S-adenosyl-L-homocysteine + 3 H(+)</text>
        <dbReference type="Rhea" id="RHEA:54724"/>
        <dbReference type="Rhea" id="RHEA-COMP:13789"/>
        <dbReference type="Rhea" id="RHEA-COMP:13973"/>
        <dbReference type="ChEBI" id="CHEBI:15378"/>
        <dbReference type="ChEBI" id="CHEBI:57856"/>
        <dbReference type="ChEBI" id="CHEBI:59789"/>
        <dbReference type="ChEBI" id="CHEBI:138061"/>
        <dbReference type="ChEBI" id="CHEBI:138317"/>
        <dbReference type="EC" id="2.1.1.244"/>
    </reaction>
</comment>
<feature type="binding site" evidence="12">
    <location>
        <position position="145"/>
    </location>
    <ligand>
        <name>S-adenosyl-L-methionine</name>
        <dbReference type="ChEBI" id="CHEBI:59789"/>
    </ligand>
</feature>
<dbReference type="InterPro" id="IPR008576">
    <property type="entry name" value="MeTrfase_NTM1"/>
</dbReference>
<dbReference type="FunFam" id="3.40.50.150:FF:000025">
    <property type="entry name" value="N-terminal Xaa-Pro-Lys N-methyltransferase 1"/>
    <property type="match status" value="1"/>
</dbReference>
<evidence type="ECO:0000256" key="11">
    <source>
        <dbReference type="ARBA" id="ARBA00082558"/>
    </source>
</evidence>
<evidence type="ECO:0000256" key="1">
    <source>
        <dbReference type="ARBA" id="ARBA00009059"/>
    </source>
</evidence>
<reference evidence="13 14" key="1">
    <citation type="submission" date="2009-12" db="EMBL/GenBank/DDBJ databases">
        <title>The draft genome of Batrachochytrium dendrobatidis.</title>
        <authorList>
            <consortium name="US DOE Joint Genome Institute (JGI-PGF)"/>
            <person name="Kuo A."/>
            <person name="Salamov A."/>
            <person name="Schmutz J."/>
            <person name="Lucas S."/>
            <person name="Pitluck S."/>
            <person name="Rosenblum E."/>
            <person name="Stajich J."/>
            <person name="Eisen M."/>
            <person name="Grigoriev I.V."/>
        </authorList>
    </citation>
    <scope>NUCLEOTIDE SEQUENCE [LARGE SCALE GENOMIC DNA]</scope>
    <source>
        <strain evidence="14">JAM81 / FGSC 10211</strain>
    </source>
</reference>
<dbReference type="HOGENOM" id="CLU_055356_3_1_1"/>
<evidence type="ECO:0000256" key="2">
    <source>
        <dbReference type="ARBA" id="ARBA00022603"/>
    </source>
</evidence>
<dbReference type="Pfam" id="PF05891">
    <property type="entry name" value="Methyltransf_PK"/>
    <property type="match status" value="1"/>
</dbReference>
<dbReference type="PANTHER" id="PTHR12753">
    <property type="entry name" value="AD-003 - RELATED"/>
    <property type="match status" value="1"/>
</dbReference>
<dbReference type="GO" id="GO:0005737">
    <property type="term" value="C:cytoplasm"/>
    <property type="evidence" value="ECO:0000318"/>
    <property type="project" value="GO_Central"/>
</dbReference>
<protein>
    <recommendedName>
        <fullName evidence="6">Alpha N-terminal protein methyltransferase 1</fullName>
        <ecNumber evidence="5">2.1.1.244</ecNumber>
    </recommendedName>
    <alternativeName>
        <fullName evidence="11">Translation associated element 1</fullName>
    </alternativeName>
    <alternativeName>
        <fullName evidence="7">X-Pro-Lys N-terminal protein methyltransferase 1</fullName>
    </alternativeName>
</protein>
<dbReference type="RefSeq" id="XP_006675857.1">
    <property type="nucleotide sequence ID" value="XM_006675794.1"/>
</dbReference>
<comment type="similarity">
    <text evidence="1">Belongs to the methyltransferase superfamily. NTM1 family.</text>
</comment>
<evidence type="ECO:0000256" key="7">
    <source>
        <dbReference type="ARBA" id="ARBA00043129"/>
    </source>
</evidence>
<dbReference type="CDD" id="cd02440">
    <property type="entry name" value="AdoMet_MTases"/>
    <property type="match status" value="1"/>
</dbReference>
<evidence type="ECO:0000256" key="6">
    <source>
        <dbReference type="ARBA" id="ARBA00039449"/>
    </source>
</evidence>
<evidence type="ECO:0000313" key="14">
    <source>
        <dbReference type="Proteomes" id="UP000007241"/>
    </source>
</evidence>
<gene>
    <name evidence="13" type="ORF">BATDEDRAFT_36418</name>
</gene>
<evidence type="ECO:0000256" key="12">
    <source>
        <dbReference type="PIRSR" id="PIRSR016958-1"/>
    </source>
</evidence>
<keyword evidence="14" id="KW-1185">Reference proteome</keyword>
<comment type="catalytic activity">
    <reaction evidence="10">
        <text>N-terminal L-alanyl-L-prolyl-L-lysyl-[protein] + 3 S-adenosyl-L-methionine = N-terminal N,N,N-trimethyl-L-alanyl-L-prolyl-L-lysyl-[protein] + 3 S-adenosyl-L-homocysteine + 3 H(+)</text>
        <dbReference type="Rhea" id="RHEA:54712"/>
        <dbReference type="Rhea" id="RHEA-COMP:13785"/>
        <dbReference type="Rhea" id="RHEA-COMP:13971"/>
        <dbReference type="ChEBI" id="CHEBI:15378"/>
        <dbReference type="ChEBI" id="CHEBI:57856"/>
        <dbReference type="ChEBI" id="CHEBI:59789"/>
        <dbReference type="ChEBI" id="CHEBI:138057"/>
        <dbReference type="ChEBI" id="CHEBI:138315"/>
        <dbReference type="EC" id="2.1.1.244"/>
    </reaction>
</comment>
<dbReference type="FunCoup" id="F4NUM0">
    <property type="interactions" value="445"/>
</dbReference>
<evidence type="ECO:0000256" key="4">
    <source>
        <dbReference type="ARBA" id="ARBA00022691"/>
    </source>
</evidence>
<dbReference type="EMBL" id="GL882879">
    <property type="protein sequence ID" value="EGF84020.1"/>
    <property type="molecule type" value="Genomic_DNA"/>
</dbReference>
<dbReference type="OrthoDB" id="1298661at2759"/>
<evidence type="ECO:0000313" key="13">
    <source>
        <dbReference type="EMBL" id="EGF84020.1"/>
    </source>
</evidence>
<evidence type="ECO:0000256" key="3">
    <source>
        <dbReference type="ARBA" id="ARBA00022679"/>
    </source>
</evidence>
<dbReference type="GO" id="GO:0002181">
    <property type="term" value="P:cytoplasmic translation"/>
    <property type="evidence" value="ECO:0000318"/>
    <property type="project" value="GO_Central"/>
</dbReference>
<dbReference type="Gene3D" id="3.40.50.150">
    <property type="entry name" value="Vaccinia Virus protein VP39"/>
    <property type="match status" value="1"/>
</dbReference>
<feature type="binding site" evidence="12">
    <location>
        <position position="77"/>
    </location>
    <ligand>
        <name>S-adenosyl-L-methionine</name>
        <dbReference type="ChEBI" id="CHEBI:59789"/>
    </ligand>
</feature>
<dbReference type="PIRSF" id="PIRSF016958">
    <property type="entry name" value="DUF858_MeTrfase_lik"/>
    <property type="match status" value="1"/>
</dbReference>
<evidence type="ECO:0000256" key="10">
    <source>
        <dbReference type="ARBA" id="ARBA00048167"/>
    </source>
</evidence>
<sequence>MIDTEEADVYINSRNEWYTDAASYWEQIEPTVQGMLGGFGFLTHIDAKGSSSFISEFVASDTDSPPRLDTKKACDCGAGIGRVSETFLLKTFDRVDLVEQNAQFLNTAKANFKENGLDNRVDAYIPLGLQEFSPEEGQYDLIWCQWVLGHLKDDDLVSFFQRCKKGLKPNGMIGVKENIAHQGILIDKEDSSMTRCEEILVEIMHRAGLTIVKQETQSGFPKELFAVKMFLLS</sequence>
<dbReference type="InterPro" id="IPR029063">
    <property type="entry name" value="SAM-dependent_MTases_sf"/>
</dbReference>
<name>F4NUM0_BATDJ</name>
<feature type="binding site" evidence="12">
    <location>
        <position position="82"/>
    </location>
    <ligand>
        <name>S-adenosyl-L-methionine</name>
        <dbReference type="ChEBI" id="CHEBI:59789"/>
    </ligand>
</feature>
<keyword evidence="4 12" id="KW-0949">S-adenosyl-L-methionine</keyword>
<feature type="binding site" evidence="12">
    <location>
        <begin position="129"/>
        <end position="130"/>
    </location>
    <ligand>
        <name>S-adenosyl-L-methionine</name>
        <dbReference type="ChEBI" id="CHEBI:59789"/>
    </ligand>
</feature>
<dbReference type="AlphaFoldDB" id="F4NUM0"/>
<proteinExistence type="inferred from homology"/>
<dbReference type="STRING" id="684364.F4NUM0"/>
<dbReference type="OMA" id="PVRMYCL"/>
<accession>F4NUM0</accession>
<dbReference type="PANTHER" id="PTHR12753:SF0">
    <property type="entry name" value="ALPHA N-TERMINAL PROTEIN METHYLTRANSFERASE 1"/>
    <property type="match status" value="1"/>
</dbReference>
<dbReference type="InParanoid" id="F4NUM0"/>
<dbReference type="Proteomes" id="UP000007241">
    <property type="component" value="Unassembled WGS sequence"/>
</dbReference>
<keyword evidence="3" id="KW-0808">Transferase</keyword>
<dbReference type="SUPFAM" id="SSF53335">
    <property type="entry name" value="S-adenosyl-L-methionine-dependent methyltransferases"/>
    <property type="match status" value="1"/>
</dbReference>
<dbReference type="GO" id="GO:0071885">
    <property type="term" value="F:N-terminal protein N-methyltransferase activity"/>
    <property type="evidence" value="ECO:0000318"/>
    <property type="project" value="GO_Central"/>
</dbReference>
<organism evidence="13 14">
    <name type="scientific">Batrachochytrium dendrobatidis (strain JAM81 / FGSC 10211)</name>
    <name type="common">Frog chytrid fungus</name>
    <dbReference type="NCBI Taxonomy" id="684364"/>
    <lineage>
        <taxon>Eukaryota</taxon>
        <taxon>Fungi</taxon>
        <taxon>Fungi incertae sedis</taxon>
        <taxon>Chytridiomycota</taxon>
        <taxon>Chytridiomycota incertae sedis</taxon>
        <taxon>Chytridiomycetes</taxon>
        <taxon>Rhizophydiales</taxon>
        <taxon>Rhizophydiales incertae sedis</taxon>
        <taxon>Batrachochytrium</taxon>
    </lineage>
</organism>